<dbReference type="PANTHER" id="PTHR13800">
    <property type="entry name" value="TRANSIENT RECEPTOR POTENTIAL CATION CHANNEL, SUBFAMILY M, MEMBER 6"/>
    <property type="match status" value="1"/>
</dbReference>
<evidence type="ECO:0000256" key="1">
    <source>
        <dbReference type="SAM" id="Phobius"/>
    </source>
</evidence>
<feature type="transmembrane region" description="Helical" evidence="1">
    <location>
        <begin position="92"/>
        <end position="113"/>
    </location>
</feature>
<evidence type="ECO:0000313" key="2">
    <source>
        <dbReference type="Ensembl" id="ENSOTSP00005118271.1"/>
    </source>
</evidence>
<sequence>VKMERWPSLQEWIVISYIITLGMEKVRQQKINVWAEEYWNITDAAAIFTFLLGLMLRLQSEPLLGIGRVIYCVDIIFWYIRVLDIFGVNKYLGPYVMMIGKMVRLWIVFFFRIHFRISQGMIDMLYFVVIMLVVLMSFGVARQAILHPDEIPTWRLARNIFYMPYWMIYGEVFADSIDRKSSINSKILFPVSWADDQFNPNPMMVVLVVCSIMAFVDPTSDTSIWKFQRYQLIMKFHDRPLLPPPLIIFSHIYIVLKHVCRRCKRRTEGEQDDRDNKGLRQWFSGIWLANWLKWFSGWPAGWLAVWLVGWVD</sequence>
<protein>
    <recommendedName>
        <fullName evidence="4">Ion transport domain-containing protein</fullName>
    </recommendedName>
</protein>
<reference evidence="2" key="3">
    <citation type="submission" date="2025-09" db="UniProtKB">
        <authorList>
            <consortium name="Ensembl"/>
        </authorList>
    </citation>
    <scope>IDENTIFICATION</scope>
</reference>
<proteinExistence type="predicted"/>
<evidence type="ECO:0008006" key="4">
    <source>
        <dbReference type="Google" id="ProtNLM"/>
    </source>
</evidence>
<dbReference type="Ensembl" id="ENSOTST00005191842.1">
    <property type="protein sequence ID" value="ENSOTSP00005118271.1"/>
    <property type="gene ID" value="ENSOTSG00005078207.1"/>
</dbReference>
<dbReference type="Proteomes" id="UP000694402">
    <property type="component" value="Unassembled WGS sequence"/>
</dbReference>
<organism evidence="2 3">
    <name type="scientific">Oncorhynchus tshawytscha</name>
    <name type="common">Chinook salmon</name>
    <name type="synonym">Salmo tshawytscha</name>
    <dbReference type="NCBI Taxonomy" id="74940"/>
    <lineage>
        <taxon>Eukaryota</taxon>
        <taxon>Metazoa</taxon>
        <taxon>Chordata</taxon>
        <taxon>Craniata</taxon>
        <taxon>Vertebrata</taxon>
        <taxon>Euteleostomi</taxon>
        <taxon>Actinopterygii</taxon>
        <taxon>Neopterygii</taxon>
        <taxon>Teleostei</taxon>
        <taxon>Protacanthopterygii</taxon>
        <taxon>Salmoniformes</taxon>
        <taxon>Salmonidae</taxon>
        <taxon>Salmoninae</taxon>
        <taxon>Oncorhynchus</taxon>
    </lineage>
</organism>
<dbReference type="GeneTree" id="ENSGT00940000155024"/>
<keyword evidence="3" id="KW-1185">Reference proteome</keyword>
<keyword evidence="1" id="KW-1133">Transmembrane helix</keyword>
<feature type="transmembrane region" description="Helical" evidence="1">
    <location>
        <begin position="63"/>
        <end position="80"/>
    </location>
</feature>
<dbReference type="PANTHER" id="PTHR13800:SF13">
    <property type="entry name" value="TRANSIENT RECEPTOR POTENTIAL CATION CHANNEL SUBFAMILY M MEMBER 1"/>
    <property type="match status" value="1"/>
</dbReference>
<dbReference type="GO" id="GO:0005886">
    <property type="term" value="C:plasma membrane"/>
    <property type="evidence" value="ECO:0007669"/>
    <property type="project" value="TreeGrafter"/>
</dbReference>
<evidence type="ECO:0000313" key="3">
    <source>
        <dbReference type="Proteomes" id="UP000694402"/>
    </source>
</evidence>
<feature type="transmembrane region" description="Helical" evidence="1">
    <location>
        <begin position="198"/>
        <end position="216"/>
    </location>
</feature>
<dbReference type="AlphaFoldDB" id="A0AAZ3PNR4"/>
<dbReference type="InterPro" id="IPR050927">
    <property type="entry name" value="TRPM"/>
</dbReference>
<keyword evidence="1" id="KW-0812">Transmembrane</keyword>
<name>A0AAZ3PNR4_ONCTS</name>
<accession>A0AAZ3PNR4</accession>
<feature type="transmembrane region" description="Helical" evidence="1">
    <location>
        <begin position="125"/>
        <end position="145"/>
    </location>
</feature>
<dbReference type="GO" id="GO:0005262">
    <property type="term" value="F:calcium channel activity"/>
    <property type="evidence" value="ECO:0007669"/>
    <property type="project" value="TreeGrafter"/>
</dbReference>
<keyword evidence="1" id="KW-0472">Membrane</keyword>
<reference evidence="2" key="2">
    <citation type="submission" date="2025-08" db="UniProtKB">
        <authorList>
            <consortium name="Ensembl"/>
        </authorList>
    </citation>
    <scope>IDENTIFICATION</scope>
</reference>
<reference evidence="3" key="1">
    <citation type="journal article" date="2018" name="PLoS ONE">
        <title>Chinook salmon (Oncorhynchus tshawytscha) genome and transcriptome.</title>
        <authorList>
            <person name="Christensen K.A."/>
            <person name="Leong J.S."/>
            <person name="Sakhrani D."/>
            <person name="Biagi C.A."/>
            <person name="Minkley D.R."/>
            <person name="Withler R.E."/>
            <person name="Rondeau E.B."/>
            <person name="Koop B.F."/>
            <person name="Devlin R.H."/>
        </authorList>
    </citation>
    <scope>NUCLEOTIDE SEQUENCE [LARGE SCALE GENOMIC DNA]</scope>
</reference>